<name>W2M282_PHYNI</name>
<reference evidence="1" key="1">
    <citation type="submission" date="2013-11" db="EMBL/GenBank/DDBJ databases">
        <title>The Genome Sequence of Phytophthora parasitica IAC_01/95.</title>
        <authorList>
            <consortium name="The Broad Institute Genomics Platform"/>
            <person name="Russ C."/>
            <person name="Tyler B."/>
            <person name="Panabieres F."/>
            <person name="Shan W."/>
            <person name="Tripathy S."/>
            <person name="Grunwald N."/>
            <person name="Machado M."/>
            <person name="Johnson C.S."/>
            <person name="Arredondo F."/>
            <person name="Hong C."/>
            <person name="Coffey M."/>
            <person name="Young S.K."/>
            <person name="Zeng Q."/>
            <person name="Gargeya S."/>
            <person name="Fitzgerald M."/>
            <person name="Abouelleil A."/>
            <person name="Alvarado L."/>
            <person name="Chapman S.B."/>
            <person name="Gainer-Dewar J."/>
            <person name="Goldberg J."/>
            <person name="Griggs A."/>
            <person name="Gujja S."/>
            <person name="Hansen M."/>
            <person name="Howarth C."/>
            <person name="Imamovic A."/>
            <person name="Ireland A."/>
            <person name="Larimer J."/>
            <person name="McCowan C."/>
            <person name="Murphy C."/>
            <person name="Pearson M."/>
            <person name="Poon T.W."/>
            <person name="Priest M."/>
            <person name="Roberts A."/>
            <person name="Saif S."/>
            <person name="Shea T."/>
            <person name="Sykes S."/>
            <person name="Wortman J."/>
            <person name="Nusbaum C."/>
            <person name="Birren B."/>
        </authorList>
    </citation>
    <scope>NUCLEOTIDE SEQUENCE [LARGE SCALE GENOMIC DNA]</scope>
    <source>
        <strain evidence="1">IAC_01/95</strain>
    </source>
</reference>
<dbReference type="VEuPathDB" id="FungiDB:PPTG_24115"/>
<protein>
    <submittedName>
        <fullName evidence="1">Uncharacterized protein</fullName>
    </submittedName>
</protein>
<accession>W2M282</accession>
<dbReference type="AlphaFoldDB" id="W2M282"/>
<organism evidence="1">
    <name type="scientific">Phytophthora nicotianae</name>
    <name type="common">Potato buckeye rot agent</name>
    <name type="synonym">Phytophthora parasitica</name>
    <dbReference type="NCBI Taxonomy" id="4792"/>
    <lineage>
        <taxon>Eukaryota</taxon>
        <taxon>Sar</taxon>
        <taxon>Stramenopiles</taxon>
        <taxon>Oomycota</taxon>
        <taxon>Peronosporomycetes</taxon>
        <taxon>Peronosporales</taxon>
        <taxon>Peronosporaceae</taxon>
        <taxon>Phytophthora</taxon>
    </lineage>
</organism>
<proteinExistence type="predicted"/>
<evidence type="ECO:0000313" key="1">
    <source>
        <dbReference type="EMBL" id="ETM30486.1"/>
    </source>
</evidence>
<sequence length="207" mass="24047">MNTNFLGLRLYLVDSSYRFKSVLLGTQHFAPQYGERDGGIRGPFYRWIGDVLEDFRLNRHDLFGSTSDDGPDVKWMMRSGLKLCWEWCVPHFTHAATKTAFGIVAESGSSKNPAMTDMLRRIVKTVYQTYHVVVMGTLFSELCSVMTDEDVNARQLLNFKIHLFLGLARVFRRILLLCPLAAWYEERTAKARRENMAPSLWLERRWN</sequence>
<dbReference type="EMBL" id="KI697076">
    <property type="protein sequence ID" value="ETM30486.1"/>
    <property type="molecule type" value="Genomic_DNA"/>
</dbReference>
<dbReference type="Proteomes" id="UP000054532">
    <property type="component" value="Unassembled WGS sequence"/>
</dbReference>
<gene>
    <name evidence="1" type="ORF">L914_21839</name>
</gene>